<evidence type="ECO:0000313" key="2">
    <source>
        <dbReference type="Proteomes" id="UP000275408"/>
    </source>
</evidence>
<gene>
    <name evidence="1" type="ORF">pdam_00024884</name>
</gene>
<dbReference type="AlphaFoldDB" id="A0A3M6T9N6"/>
<protein>
    <recommendedName>
        <fullName evidence="3">DDE Tnp4 domain-containing protein</fullName>
    </recommendedName>
</protein>
<proteinExistence type="predicted"/>
<name>A0A3M6T9N6_POCDA</name>
<sequence length="103" mass="11538">MANNTRQEGRKRNASMLVDSNLLLELDRNAFSLRGRPMTIYGDPAYTLVTCVYTWWSIGRQSSNEPSGGSASSQLNKNLGLQIKNLAGNSFPGRSTQWWLTNR</sequence>
<comment type="caution">
    <text evidence="1">The sequence shown here is derived from an EMBL/GenBank/DDBJ whole genome shotgun (WGS) entry which is preliminary data.</text>
</comment>
<organism evidence="1 2">
    <name type="scientific">Pocillopora damicornis</name>
    <name type="common">Cauliflower coral</name>
    <name type="synonym">Millepora damicornis</name>
    <dbReference type="NCBI Taxonomy" id="46731"/>
    <lineage>
        <taxon>Eukaryota</taxon>
        <taxon>Metazoa</taxon>
        <taxon>Cnidaria</taxon>
        <taxon>Anthozoa</taxon>
        <taxon>Hexacorallia</taxon>
        <taxon>Scleractinia</taxon>
        <taxon>Astrocoeniina</taxon>
        <taxon>Pocilloporidae</taxon>
        <taxon>Pocillopora</taxon>
    </lineage>
</organism>
<reference evidence="1 2" key="1">
    <citation type="journal article" date="2018" name="Sci. Rep.">
        <title>Comparative analysis of the Pocillopora damicornis genome highlights role of immune system in coral evolution.</title>
        <authorList>
            <person name="Cunning R."/>
            <person name="Bay R.A."/>
            <person name="Gillette P."/>
            <person name="Baker A.C."/>
            <person name="Traylor-Knowles N."/>
        </authorList>
    </citation>
    <scope>NUCLEOTIDE SEQUENCE [LARGE SCALE GENOMIC DNA]</scope>
    <source>
        <strain evidence="1">RSMAS</strain>
        <tissue evidence="1">Whole animal</tissue>
    </source>
</reference>
<accession>A0A3M6T9N6</accession>
<evidence type="ECO:0000313" key="1">
    <source>
        <dbReference type="EMBL" id="RMX38053.1"/>
    </source>
</evidence>
<keyword evidence="2" id="KW-1185">Reference proteome</keyword>
<feature type="non-terminal residue" evidence="1">
    <location>
        <position position="103"/>
    </location>
</feature>
<dbReference type="EMBL" id="RCHS01004053">
    <property type="protein sequence ID" value="RMX38053.1"/>
    <property type="molecule type" value="Genomic_DNA"/>
</dbReference>
<evidence type="ECO:0008006" key="3">
    <source>
        <dbReference type="Google" id="ProtNLM"/>
    </source>
</evidence>
<dbReference type="Proteomes" id="UP000275408">
    <property type="component" value="Unassembled WGS sequence"/>
</dbReference>
<dbReference type="STRING" id="46731.A0A3M6T9N6"/>